<name>A0AAE0J7R9_9PEZI</name>
<protein>
    <submittedName>
        <fullName evidence="1">Uncharacterized protein</fullName>
    </submittedName>
</protein>
<dbReference type="Proteomes" id="UP001278500">
    <property type="component" value="Unassembled WGS sequence"/>
</dbReference>
<dbReference type="GeneID" id="87864609"/>
<dbReference type="AlphaFoldDB" id="A0AAE0J7R9"/>
<proteinExistence type="predicted"/>
<accession>A0AAE0J7R9</accession>
<organism evidence="1 2">
    <name type="scientific">Neurospora tetraspora</name>
    <dbReference type="NCBI Taxonomy" id="94610"/>
    <lineage>
        <taxon>Eukaryota</taxon>
        <taxon>Fungi</taxon>
        <taxon>Dikarya</taxon>
        <taxon>Ascomycota</taxon>
        <taxon>Pezizomycotina</taxon>
        <taxon>Sordariomycetes</taxon>
        <taxon>Sordariomycetidae</taxon>
        <taxon>Sordariales</taxon>
        <taxon>Sordariaceae</taxon>
        <taxon>Neurospora</taxon>
    </lineage>
</organism>
<reference evidence="1" key="1">
    <citation type="journal article" date="2023" name="Mol. Phylogenet. Evol.">
        <title>Genome-scale phylogeny and comparative genomics of the fungal order Sordariales.</title>
        <authorList>
            <person name="Hensen N."/>
            <person name="Bonometti L."/>
            <person name="Westerberg I."/>
            <person name="Brannstrom I.O."/>
            <person name="Guillou S."/>
            <person name="Cros-Aarteil S."/>
            <person name="Calhoun S."/>
            <person name="Haridas S."/>
            <person name="Kuo A."/>
            <person name="Mondo S."/>
            <person name="Pangilinan J."/>
            <person name="Riley R."/>
            <person name="LaButti K."/>
            <person name="Andreopoulos B."/>
            <person name="Lipzen A."/>
            <person name="Chen C."/>
            <person name="Yan M."/>
            <person name="Daum C."/>
            <person name="Ng V."/>
            <person name="Clum A."/>
            <person name="Steindorff A."/>
            <person name="Ohm R.A."/>
            <person name="Martin F."/>
            <person name="Silar P."/>
            <person name="Natvig D.O."/>
            <person name="Lalanne C."/>
            <person name="Gautier V."/>
            <person name="Ament-Velasquez S.L."/>
            <person name="Kruys A."/>
            <person name="Hutchinson M.I."/>
            <person name="Powell A.J."/>
            <person name="Barry K."/>
            <person name="Miller A.N."/>
            <person name="Grigoriev I.V."/>
            <person name="Debuchy R."/>
            <person name="Gladieux P."/>
            <person name="Hiltunen Thoren M."/>
            <person name="Johannesson H."/>
        </authorList>
    </citation>
    <scope>NUCLEOTIDE SEQUENCE</scope>
    <source>
        <strain evidence="1">CBS 560.94</strain>
    </source>
</reference>
<evidence type="ECO:0000313" key="2">
    <source>
        <dbReference type="Proteomes" id="UP001278500"/>
    </source>
</evidence>
<comment type="caution">
    <text evidence="1">The sequence shown here is derived from an EMBL/GenBank/DDBJ whole genome shotgun (WGS) entry which is preliminary data.</text>
</comment>
<gene>
    <name evidence="1" type="ORF">B0H65DRAFT_477868</name>
</gene>
<keyword evidence="2" id="KW-1185">Reference proteome</keyword>
<reference evidence="1" key="2">
    <citation type="submission" date="2023-06" db="EMBL/GenBank/DDBJ databases">
        <authorList>
            <consortium name="Lawrence Berkeley National Laboratory"/>
            <person name="Haridas S."/>
            <person name="Hensen N."/>
            <person name="Bonometti L."/>
            <person name="Westerberg I."/>
            <person name="Brannstrom I.O."/>
            <person name="Guillou S."/>
            <person name="Cros-Aarteil S."/>
            <person name="Calhoun S."/>
            <person name="Kuo A."/>
            <person name="Mondo S."/>
            <person name="Pangilinan J."/>
            <person name="Riley R."/>
            <person name="Labutti K."/>
            <person name="Andreopoulos B."/>
            <person name="Lipzen A."/>
            <person name="Chen C."/>
            <person name="Yanf M."/>
            <person name="Daum C."/>
            <person name="Ng V."/>
            <person name="Clum A."/>
            <person name="Steindorff A."/>
            <person name="Ohm R."/>
            <person name="Martin F."/>
            <person name="Silar P."/>
            <person name="Natvig D."/>
            <person name="Lalanne C."/>
            <person name="Gautier V."/>
            <person name="Ament-Velasquez S.L."/>
            <person name="Kruys A."/>
            <person name="Hutchinson M.I."/>
            <person name="Powell A.J."/>
            <person name="Barry K."/>
            <person name="Miller A.N."/>
            <person name="Grigoriev I.V."/>
            <person name="Debuchy R."/>
            <person name="Gladieux P."/>
            <person name="Thoren M.H."/>
            <person name="Johannesson H."/>
        </authorList>
    </citation>
    <scope>NUCLEOTIDE SEQUENCE</scope>
    <source>
        <strain evidence="1">CBS 560.94</strain>
    </source>
</reference>
<sequence>MSSNENRKEEFIFSDEEDRPYIARSYVNPEFRVGDKVYVLGSDRSQDGPYLVELVISDKECTLSFENGQTAKDGKAVQMAILEKCYIA</sequence>
<evidence type="ECO:0000313" key="1">
    <source>
        <dbReference type="EMBL" id="KAK3338127.1"/>
    </source>
</evidence>
<dbReference type="RefSeq" id="XP_062677578.1">
    <property type="nucleotide sequence ID" value="XM_062827455.1"/>
</dbReference>
<dbReference type="EMBL" id="JAUEPP010000008">
    <property type="protein sequence ID" value="KAK3338127.1"/>
    <property type="molecule type" value="Genomic_DNA"/>
</dbReference>